<keyword evidence="2" id="KW-1185">Reference proteome</keyword>
<dbReference type="EMBL" id="JAHYIQ010000020">
    <property type="protein sequence ID" value="KAK1123730.1"/>
    <property type="molecule type" value="Genomic_DNA"/>
</dbReference>
<evidence type="ECO:0000313" key="1">
    <source>
        <dbReference type="EMBL" id="KAK1123730.1"/>
    </source>
</evidence>
<comment type="caution">
    <text evidence="1">The sequence shown here is derived from an EMBL/GenBank/DDBJ whole genome shotgun (WGS) entry which is preliminary data.</text>
</comment>
<dbReference type="Proteomes" id="UP001177670">
    <property type="component" value="Unassembled WGS sequence"/>
</dbReference>
<sequence>MGTVDSDDFCFGLARSPPCEALVANNGGGGSRGIMVKVAADWRGEARARISNGAYHGIQAIPISQYCHVGNERPCAE</sequence>
<accession>A0AA40KKF6</accession>
<protein>
    <submittedName>
        <fullName evidence="1">Uncharacterized protein</fullName>
    </submittedName>
</protein>
<proteinExistence type="predicted"/>
<reference evidence="1" key="1">
    <citation type="submission" date="2021-10" db="EMBL/GenBank/DDBJ databases">
        <title>Melipona bicolor Genome sequencing and assembly.</title>
        <authorList>
            <person name="Araujo N.S."/>
            <person name="Arias M.C."/>
        </authorList>
    </citation>
    <scope>NUCLEOTIDE SEQUENCE</scope>
    <source>
        <strain evidence="1">USP_2M_L1-L4_2017</strain>
        <tissue evidence="1">Whole body</tissue>
    </source>
</reference>
<evidence type="ECO:0000313" key="2">
    <source>
        <dbReference type="Proteomes" id="UP001177670"/>
    </source>
</evidence>
<name>A0AA40KKF6_9HYME</name>
<organism evidence="1 2">
    <name type="scientific">Melipona bicolor</name>
    <dbReference type="NCBI Taxonomy" id="60889"/>
    <lineage>
        <taxon>Eukaryota</taxon>
        <taxon>Metazoa</taxon>
        <taxon>Ecdysozoa</taxon>
        <taxon>Arthropoda</taxon>
        <taxon>Hexapoda</taxon>
        <taxon>Insecta</taxon>
        <taxon>Pterygota</taxon>
        <taxon>Neoptera</taxon>
        <taxon>Endopterygota</taxon>
        <taxon>Hymenoptera</taxon>
        <taxon>Apocrita</taxon>
        <taxon>Aculeata</taxon>
        <taxon>Apoidea</taxon>
        <taxon>Anthophila</taxon>
        <taxon>Apidae</taxon>
        <taxon>Melipona</taxon>
    </lineage>
</organism>
<gene>
    <name evidence="1" type="ORF">K0M31_008427</name>
</gene>
<dbReference type="AlphaFoldDB" id="A0AA40KKF6"/>